<protein>
    <recommendedName>
        <fullName evidence="2">Reverse transcriptase Ty1/copia-type domain-containing protein</fullName>
    </recommendedName>
</protein>
<dbReference type="HOGENOM" id="CLU_1612048_0_0_1"/>
<evidence type="ECO:0000313" key="4">
    <source>
        <dbReference type="Proteomes" id="UP000006174"/>
    </source>
</evidence>
<dbReference type="InterPro" id="IPR013103">
    <property type="entry name" value="RVT_2"/>
</dbReference>
<evidence type="ECO:0000313" key="3">
    <source>
        <dbReference type="EMBL" id="CCF51887.1"/>
    </source>
</evidence>
<name>I2FY94_USTHO</name>
<evidence type="ECO:0000259" key="2">
    <source>
        <dbReference type="Pfam" id="PF07727"/>
    </source>
</evidence>
<comment type="caution">
    <text evidence="3">The sequence shown here is derived from an EMBL/GenBank/DDBJ whole genome shotgun (WGS) entry which is preliminary data.</text>
</comment>
<sequence>MVMLAVYIDDLLVIGTTMSHVRSVRQQLSSVFCITDQGNFFLHIISMNIKYDHEAHTLSIDQSRYIKEILEKFSMSDAWTCHRNRPMGYGEATGGLVEKVSIVKGKVRTTGKVSCAKRGSKFSQEEDQAQEHVSQGRLHGQEWDNKGVHTVREGHQIGAKRMVMD</sequence>
<accession>I2FY94</accession>
<feature type="region of interest" description="Disordered" evidence="1">
    <location>
        <begin position="118"/>
        <end position="137"/>
    </location>
</feature>
<organism evidence="3 4">
    <name type="scientific">Ustilago hordei</name>
    <name type="common">Barley covered smut fungus</name>
    <dbReference type="NCBI Taxonomy" id="120017"/>
    <lineage>
        <taxon>Eukaryota</taxon>
        <taxon>Fungi</taxon>
        <taxon>Dikarya</taxon>
        <taxon>Basidiomycota</taxon>
        <taxon>Ustilaginomycotina</taxon>
        <taxon>Ustilaginomycetes</taxon>
        <taxon>Ustilaginales</taxon>
        <taxon>Ustilaginaceae</taxon>
        <taxon>Ustilago</taxon>
    </lineage>
</organism>
<keyword evidence="4" id="KW-1185">Reference proteome</keyword>
<dbReference type="EMBL" id="CAGI01000168">
    <property type="protein sequence ID" value="CCF51887.1"/>
    <property type="molecule type" value="Genomic_DNA"/>
</dbReference>
<dbReference type="Pfam" id="PF07727">
    <property type="entry name" value="RVT_2"/>
    <property type="match status" value="1"/>
</dbReference>
<feature type="domain" description="Reverse transcriptase Ty1/copia-type" evidence="2">
    <location>
        <begin position="2"/>
        <end position="82"/>
    </location>
</feature>
<proteinExistence type="predicted"/>
<reference evidence="3 4" key="1">
    <citation type="journal article" date="2012" name="Plant Cell">
        <title>Genome comparison of barley and maize smut fungi reveals targeted loss of RNA silencing components and species-specific presence of transposable elements.</title>
        <authorList>
            <person name="Laurie J.D."/>
            <person name="Ali S."/>
            <person name="Linning R."/>
            <person name="Mannhaupt G."/>
            <person name="Wong P."/>
            <person name="Gueldener U."/>
            <person name="Muensterkoetter M."/>
            <person name="Moore R."/>
            <person name="Kahmann R."/>
            <person name="Bakkeren G."/>
            <person name="Schirawski J."/>
        </authorList>
    </citation>
    <scope>NUCLEOTIDE SEQUENCE [LARGE SCALE GENOMIC DNA]</scope>
    <source>
        <strain evidence="4">Uh4875-4</strain>
    </source>
</reference>
<dbReference type="Proteomes" id="UP000006174">
    <property type="component" value="Unassembled WGS sequence"/>
</dbReference>
<evidence type="ECO:0000256" key="1">
    <source>
        <dbReference type="SAM" id="MobiDB-lite"/>
    </source>
</evidence>
<gene>
    <name evidence="3" type="ORF">UHOR_04965</name>
</gene>
<dbReference type="AlphaFoldDB" id="I2FY94"/>